<accession>A0A085N3D1</accession>
<keyword evidence="4" id="KW-1185">Reference proteome</keyword>
<dbReference type="EMBL" id="KL363289">
    <property type="protein sequence ID" value="KFD48592.1"/>
    <property type="molecule type" value="Genomic_DNA"/>
</dbReference>
<sequence length="68" mass="7954">MANTHFLIVLLPVDEKWVAYENQQRLAQWLNAGKPPRKVPKATSQRRKPYCPGLTHHEFFGMGNDRKH</sequence>
<evidence type="ECO:0000313" key="4">
    <source>
        <dbReference type="Proteomes" id="UP000030764"/>
    </source>
</evidence>
<name>A0A085N3D1_9BILA</name>
<protein>
    <submittedName>
        <fullName evidence="3">Uncharacterized protein</fullName>
    </submittedName>
</protein>
<evidence type="ECO:0000313" key="2">
    <source>
        <dbReference type="EMBL" id="KFD48592.1"/>
    </source>
</evidence>
<dbReference type="Proteomes" id="UP000030764">
    <property type="component" value="Unassembled WGS sequence"/>
</dbReference>
<proteinExistence type="predicted"/>
<reference evidence="3 4" key="1">
    <citation type="journal article" date="2014" name="Nat. Genet.">
        <title>Genome and transcriptome of the porcine whipworm Trichuris suis.</title>
        <authorList>
            <person name="Jex A.R."/>
            <person name="Nejsum P."/>
            <person name="Schwarz E.M."/>
            <person name="Hu L."/>
            <person name="Young N.D."/>
            <person name="Hall R.S."/>
            <person name="Korhonen P.K."/>
            <person name="Liao S."/>
            <person name="Thamsborg S."/>
            <person name="Xia J."/>
            <person name="Xu P."/>
            <person name="Wang S."/>
            <person name="Scheerlinck J.P."/>
            <person name="Hofmann A."/>
            <person name="Sternberg P.W."/>
            <person name="Wang J."/>
            <person name="Gasser R.B."/>
        </authorList>
    </citation>
    <scope>NUCLEOTIDE SEQUENCE [LARGE SCALE GENOMIC DNA]</scope>
    <source>
        <strain evidence="3">DCEP-RM93F</strain>
        <strain evidence="2">DCEP-RM93M</strain>
    </source>
</reference>
<dbReference type="AlphaFoldDB" id="A0A085N3D1"/>
<dbReference type="InterPro" id="IPR036397">
    <property type="entry name" value="RNaseH_sf"/>
</dbReference>
<evidence type="ECO:0000256" key="1">
    <source>
        <dbReference type="SAM" id="MobiDB-lite"/>
    </source>
</evidence>
<feature type="region of interest" description="Disordered" evidence="1">
    <location>
        <begin position="34"/>
        <end position="55"/>
    </location>
</feature>
<dbReference type="EMBL" id="KL367563">
    <property type="protein sequence ID" value="KFD63977.1"/>
    <property type="molecule type" value="Genomic_DNA"/>
</dbReference>
<dbReference type="Gene3D" id="3.30.420.10">
    <property type="entry name" value="Ribonuclease H-like superfamily/Ribonuclease H"/>
    <property type="match status" value="1"/>
</dbReference>
<evidence type="ECO:0000313" key="3">
    <source>
        <dbReference type="EMBL" id="KFD63977.1"/>
    </source>
</evidence>
<dbReference type="GO" id="GO:0003676">
    <property type="term" value="F:nucleic acid binding"/>
    <property type="evidence" value="ECO:0007669"/>
    <property type="project" value="InterPro"/>
</dbReference>
<dbReference type="Proteomes" id="UP000030758">
    <property type="component" value="Unassembled WGS sequence"/>
</dbReference>
<organism evidence="3">
    <name type="scientific">Trichuris suis</name>
    <name type="common">pig whipworm</name>
    <dbReference type="NCBI Taxonomy" id="68888"/>
    <lineage>
        <taxon>Eukaryota</taxon>
        <taxon>Metazoa</taxon>
        <taxon>Ecdysozoa</taxon>
        <taxon>Nematoda</taxon>
        <taxon>Enoplea</taxon>
        <taxon>Dorylaimia</taxon>
        <taxon>Trichinellida</taxon>
        <taxon>Trichuridae</taxon>
        <taxon>Trichuris</taxon>
    </lineage>
</organism>
<gene>
    <name evidence="2" type="ORF">M513_10526</name>
    <name evidence="3" type="ORF">M514_10526</name>
</gene>
<feature type="compositionally biased region" description="Basic residues" evidence="1">
    <location>
        <begin position="35"/>
        <end position="49"/>
    </location>
</feature>